<dbReference type="Gene3D" id="3.30.2410.10">
    <property type="entry name" value="Hect, E3 ligase catalytic domain"/>
    <property type="match status" value="1"/>
</dbReference>
<keyword evidence="7" id="KW-1185">Reference proteome</keyword>
<dbReference type="InterPro" id="IPR036457">
    <property type="entry name" value="PPM-type-like_dom_sf"/>
</dbReference>
<dbReference type="GO" id="GO:0061630">
    <property type="term" value="F:ubiquitin protein ligase activity"/>
    <property type="evidence" value="ECO:0007669"/>
    <property type="project" value="InterPro"/>
</dbReference>
<feature type="region of interest" description="Disordered" evidence="4">
    <location>
        <begin position="69"/>
        <end position="105"/>
    </location>
</feature>
<dbReference type="GO" id="GO:0016874">
    <property type="term" value="F:ligase activity"/>
    <property type="evidence" value="ECO:0007669"/>
    <property type="project" value="UniProtKB-KW"/>
</dbReference>
<dbReference type="PANTHER" id="PTHR45670:SF1">
    <property type="entry name" value="E3 UBIQUITIN-PROTEIN LIGASE HECTD1"/>
    <property type="match status" value="1"/>
</dbReference>
<dbReference type="GO" id="GO:0000209">
    <property type="term" value="P:protein polyubiquitination"/>
    <property type="evidence" value="ECO:0007669"/>
    <property type="project" value="TreeGrafter"/>
</dbReference>
<evidence type="ECO:0000259" key="5">
    <source>
        <dbReference type="PROSITE" id="PS50237"/>
    </source>
</evidence>
<evidence type="ECO:0000256" key="1">
    <source>
        <dbReference type="ARBA" id="ARBA00022679"/>
    </source>
</evidence>
<evidence type="ECO:0000256" key="4">
    <source>
        <dbReference type="SAM" id="MobiDB-lite"/>
    </source>
</evidence>
<dbReference type="PROSITE" id="PS50237">
    <property type="entry name" value="HECT"/>
    <property type="match status" value="1"/>
</dbReference>
<protein>
    <submittedName>
        <fullName evidence="6">Ubiquitin-protein ligase domain-containing protein</fullName>
    </submittedName>
</protein>
<dbReference type="InterPro" id="IPR000569">
    <property type="entry name" value="HECT_dom"/>
</dbReference>
<dbReference type="KEGG" id="dfa:DFA_11331"/>
<dbReference type="Pfam" id="PF00632">
    <property type="entry name" value="HECT"/>
    <property type="match status" value="1"/>
</dbReference>
<sequence>MESIVKDCISNITGICRICNQTISCDVDVHGDEYDGSVTSHQQSMINHYLDCIDSFKSVLLNINSRKHITSDEDSNNSSSSRKRKKIENESSISTTTTTTTSTSSSTNRYYDMIIVIMIVFKDSLFRVSMISILQHEDDNESVMNLLMTCKDAMKWKDTVVFPLLPPIDTIESYKNDGRFNQLPRRYNRVNIKNMKDRDYFEDNVDDCAFHKQIINNGQNNNNNKNKNNNNNNNNNNNTRIFGVLDGHGDKGEVVSVMAKSIISNYLHLNLNNNNTKQDDNDMLRVALSIQLCVFDTSYENREFRCHPLELPDLEHAYIYRIDAAYFYPGQLQDYMEGKRIFPDSDVKRKVQVRVLTTTVYNKTSLTVYDAESNNFNPHPRPSPTGIGHRSAMTRAITQFKWLTNTAIETITPKVDSHGIKEIRESASLDETQKNTEIQALRIGGARVEDLCLDFVLPGYPDWELKPGGSKISITLDNLGEYINLILTNFLYSGVCQQIDAFKEGFNQIFLISSLGSFSIHEIESLLCGSLAGSDGDWTVESLMESTKCDHGFTNTSEPVQNFFKIVSEFNEDERKQFLLFITGSPHLPIQGFKGLSPRLTIVKKHHNPPYQPDDFLLSVMSCTNYIKLPHYSSKDIMKQKLLYAMKEGQSSFHLS</sequence>
<keyword evidence="1" id="KW-0808">Transferase</keyword>
<dbReference type="InterPro" id="IPR045322">
    <property type="entry name" value="HECTD1/TRIP12-like"/>
</dbReference>
<dbReference type="Proteomes" id="UP000007797">
    <property type="component" value="Unassembled WGS sequence"/>
</dbReference>
<feature type="region of interest" description="Disordered" evidence="4">
    <location>
        <begin position="216"/>
        <end position="238"/>
    </location>
</feature>
<keyword evidence="2 3" id="KW-0833">Ubl conjugation pathway</keyword>
<dbReference type="Gene3D" id="3.60.40.10">
    <property type="entry name" value="PPM-type phosphatase domain"/>
    <property type="match status" value="1"/>
</dbReference>
<dbReference type="GeneID" id="14866404"/>
<dbReference type="RefSeq" id="XP_004350274.1">
    <property type="nucleotide sequence ID" value="XM_004350224.1"/>
</dbReference>
<evidence type="ECO:0000313" key="6">
    <source>
        <dbReference type="EMBL" id="EGG13570.1"/>
    </source>
</evidence>
<dbReference type="GO" id="GO:0043161">
    <property type="term" value="P:proteasome-mediated ubiquitin-dependent protein catabolic process"/>
    <property type="evidence" value="ECO:0007669"/>
    <property type="project" value="TreeGrafter"/>
</dbReference>
<reference evidence="7" key="1">
    <citation type="journal article" date="2011" name="Genome Res.">
        <title>Phylogeny-wide analysis of social amoeba genomes highlights ancient origins for complex intercellular communication.</title>
        <authorList>
            <person name="Heidel A.J."/>
            <person name="Lawal H.M."/>
            <person name="Felder M."/>
            <person name="Schilde C."/>
            <person name="Helps N.R."/>
            <person name="Tunggal B."/>
            <person name="Rivero F."/>
            <person name="John U."/>
            <person name="Schleicher M."/>
            <person name="Eichinger L."/>
            <person name="Platzer M."/>
            <person name="Noegel A.A."/>
            <person name="Schaap P."/>
            <person name="Gloeckner G."/>
        </authorList>
    </citation>
    <scope>NUCLEOTIDE SEQUENCE [LARGE SCALE GENOMIC DNA]</scope>
    <source>
        <strain evidence="7">SH3</strain>
    </source>
</reference>
<name>F4QCD5_CACFS</name>
<proteinExistence type="predicted"/>
<evidence type="ECO:0000256" key="3">
    <source>
        <dbReference type="PROSITE-ProRule" id="PRU00104"/>
    </source>
</evidence>
<dbReference type="SMART" id="SM00119">
    <property type="entry name" value="HECTc"/>
    <property type="match status" value="1"/>
</dbReference>
<dbReference type="InterPro" id="IPR035983">
    <property type="entry name" value="Hect_E3_ubiquitin_ligase"/>
</dbReference>
<dbReference type="Gene3D" id="3.90.1750.10">
    <property type="entry name" value="Hect, E3 ligase catalytic domains"/>
    <property type="match status" value="1"/>
</dbReference>
<dbReference type="AlphaFoldDB" id="F4QCD5"/>
<dbReference type="STRING" id="1054147.F4QCD5"/>
<dbReference type="PANTHER" id="PTHR45670">
    <property type="entry name" value="E3 UBIQUITIN-PROTEIN LIGASE TRIP12"/>
    <property type="match status" value="1"/>
</dbReference>
<gene>
    <name evidence="6" type="ORF">DFA_11331</name>
</gene>
<keyword evidence="6" id="KW-0436">Ligase</keyword>
<dbReference type="OrthoDB" id="423283at2759"/>
<dbReference type="SUPFAM" id="SSF56204">
    <property type="entry name" value="Hect, E3 ligase catalytic domain"/>
    <property type="match status" value="1"/>
</dbReference>
<evidence type="ECO:0000256" key="2">
    <source>
        <dbReference type="ARBA" id="ARBA00022786"/>
    </source>
</evidence>
<organism evidence="6 7">
    <name type="scientific">Cavenderia fasciculata</name>
    <name type="common">Slime mold</name>
    <name type="synonym">Dictyostelium fasciculatum</name>
    <dbReference type="NCBI Taxonomy" id="261658"/>
    <lineage>
        <taxon>Eukaryota</taxon>
        <taxon>Amoebozoa</taxon>
        <taxon>Evosea</taxon>
        <taxon>Eumycetozoa</taxon>
        <taxon>Dictyostelia</taxon>
        <taxon>Acytosteliales</taxon>
        <taxon>Cavenderiaceae</taxon>
        <taxon>Cavenderia</taxon>
    </lineage>
</organism>
<accession>F4QCD5</accession>
<feature type="compositionally biased region" description="Low complexity" evidence="4">
    <location>
        <begin position="90"/>
        <end position="105"/>
    </location>
</feature>
<evidence type="ECO:0000313" key="7">
    <source>
        <dbReference type="Proteomes" id="UP000007797"/>
    </source>
</evidence>
<feature type="domain" description="HECT" evidence="5">
    <location>
        <begin position="464"/>
        <end position="656"/>
    </location>
</feature>
<dbReference type="EMBL" id="GL883029">
    <property type="protein sequence ID" value="EGG13570.1"/>
    <property type="molecule type" value="Genomic_DNA"/>
</dbReference>
<dbReference type="Gene3D" id="3.30.2160.10">
    <property type="entry name" value="Hect, E3 ligase catalytic domain"/>
    <property type="match status" value="1"/>
</dbReference>
<feature type="active site" description="Glycyl thioester intermediate" evidence="3">
    <location>
        <position position="623"/>
    </location>
</feature>
<dbReference type="GO" id="GO:0016607">
    <property type="term" value="C:nuclear speck"/>
    <property type="evidence" value="ECO:0007669"/>
    <property type="project" value="TreeGrafter"/>
</dbReference>